<dbReference type="InterPro" id="IPR037079">
    <property type="entry name" value="AF2212/PG0164-like_sf"/>
</dbReference>
<proteinExistence type="predicted"/>
<accession>A0A4Y9SAN6</accession>
<name>A0A4Y9SAN6_9BURK</name>
<dbReference type="OrthoDB" id="9808666at2"/>
<dbReference type="AlphaFoldDB" id="A0A4Y9SAN6"/>
<dbReference type="SUPFAM" id="SSF141694">
    <property type="entry name" value="AF2212/PG0164-like"/>
    <property type="match status" value="1"/>
</dbReference>
<dbReference type="InterPro" id="IPR015018">
    <property type="entry name" value="DUF1905"/>
</dbReference>
<dbReference type="Proteomes" id="UP000298438">
    <property type="component" value="Unassembled WGS sequence"/>
</dbReference>
<evidence type="ECO:0000313" key="1">
    <source>
        <dbReference type="EMBL" id="TFW16643.1"/>
    </source>
</evidence>
<sequence length="113" mass="12523">MPPSVKPVPGHPPATVGPFPFSAEMWLYQGKGAWHFVTLPVEVGEEIRARTAMNRRGWGSVRVSVTIGGSTWQTSIFPDKKTGSYLLPVKEDIRSAEHLHVGEQVDVRLDVFL</sequence>
<reference evidence="1 2" key="1">
    <citation type="submission" date="2019-03" db="EMBL/GenBank/DDBJ databases">
        <title>Draft Genome Sequence of Massilia arenosa sp. nov., a Novel Massilia Species Isolated from a Sandy-loam Maize Soil.</title>
        <authorList>
            <person name="Raths R."/>
            <person name="Peta V."/>
            <person name="Bucking H."/>
        </authorList>
    </citation>
    <scope>NUCLEOTIDE SEQUENCE [LARGE SCALE GENOMIC DNA]</scope>
    <source>
        <strain evidence="1 2">MC02</strain>
    </source>
</reference>
<comment type="caution">
    <text evidence="1">The sequence shown here is derived from an EMBL/GenBank/DDBJ whole genome shotgun (WGS) entry which is preliminary data.</text>
</comment>
<dbReference type="RefSeq" id="WP_135208212.1">
    <property type="nucleotide sequence ID" value="NZ_SPVF01000205.1"/>
</dbReference>
<dbReference type="Gene3D" id="2.40.30.100">
    <property type="entry name" value="AF2212/PG0164-like"/>
    <property type="match status" value="1"/>
</dbReference>
<organism evidence="1 2">
    <name type="scientific">Zemynaea arenosa</name>
    <dbReference type="NCBI Taxonomy" id="2561931"/>
    <lineage>
        <taxon>Bacteria</taxon>
        <taxon>Pseudomonadati</taxon>
        <taxon>Pseudomonadota</taxon>
        <taxon>Betaproteobacteria</taxon>
        <taxon>Burkholderiales</taxon>
        <taxon>Oxalobacteraceae</taxon>
        <taxon>Telluria group</taxon>
        <taxon>Zemynaea</taxon>
    </lineage>
</organism>
<evidence type="ECO:0000313" key="2">
    <source>
        <dbReference type="Proteomes" id="UP000298438"/>
    </source>
</evidence>
<protein>
    <submittedName>
        <fullName evidence="1">DUF1905 domain-containing protein</fullName>
    </submittedName>
</protein>
<dbReference type="Pfam" id="PF08922">
    <property type="entry name" value="DUF1905"/>
    <property type="match status" value="1"/>
</dbReference>
<keyword evidence="2" id="KW-1185">Reference proteome</keyword>
<gene>
    <name evidence="1" type="ORF">E4L96_15980</name>
</gene>
<dbReference type="EMBL" id="SPVF01000205">
    <property type="protein sequence ID" value="TFW16643.1"/>
    <property type="molecule type" value="Genomic_DNA"/>
</dbReference>